<dbReference type="InterPro" id="IPR005197">
    <property type="entry name" value="Glyco_hydro_71"/>
</dbReference>
<dbReference type="EMBL" id="LCWF01000140">
    <property type="protein sequence ID" value="KKY17558.1"/>
    <property type="molecule type" value="Genomic_DNA"/>
</dbReference>
<dbReference type="Gene3D" id="3.20.20.80">
    <property type="entry name" value="Glycosidases"/>
    <property type="match status" value="1"/>
</dbReference>
<name>A0A0G2G0S5_PHACM</name>
<dbReference type="OrthoDB" id="1046782at2759"/>
<evidence type="ECO:0000313" key="2">
    <source>
        <dbReference type="Proteomes" id="UP000053317"/>
    </source>
</evidence>
<protein>
    <submittedName>
        <fullName evidence="1">Putative glucan endo-alpha-glucosidase agn1</fullName>
    </submittedName>
</protein>
<dbReference type="PANTHER" id="PTHR43173:SF33">
    <property type="entry name" value="ASCUS WALL ENDO-1,3-ALPHA-GLUCANASE-RELATED"/>
    <property type="match status" value="1"/>
</dbReference>
<dbReference type="PANTHER" id="PTHR43173">
    <property type="entry name" value="ABC1 FAMILY PROTEIN"/>
    <property type="match status" value="1"/>
</dbReference>
<gene>
    <name evidence="1" type="ORF">UCRPC4_g05459</name>
</gene>
<dbReference type="InterPro" id="IPR051130">
    <property type="entry name" value="Mito_struct-func_regulator"/>
</dbReference>
<comment type="caution">
    <text evidence="1">The sequence shown here is derived from an EMBL/GenBank/DDBJ whole genome shotgun (WGS) entry which is preliminary data.</text>
</comment>
<dbReference type="GO" id="GO:0051118">
    <property type="term" value="F:glucan endo-1,3-alpha-glucosidase activity"/>
    <property type="evidence" value="ECO:0007669"/>
    <property type="project" value="InterPro"/>
</dbReference>
<dbReference type="Pfam" id="PF03659">
    <property type="entry name" value="Glyco_hydro_71"/>
    <property type="match status" value="1"/>
</dbReference>
<dbReference type="CDD" id="cd11577">
    <property type="entry name" value="GH71"/>
    <property type="match status" value="1"/>
</dbReference>
<evidence type="ECO:0000313" key="1">
    <source>
        <dbReference type="EMBL" id="KKY17558.1"/>
    </source>
</evidence>
<dbReference type="AlphaFoldDB" id="A0A0G2G0S5"/>
<organism evidence="1 2">
    <name type="scientific">Phaeomoniella chlamydospora</name>
    <name type="common">Phaeoacremonium chlamydosporum</name>
    <dbReference type="NCBI Taxonomy" id="158046"/>
    <lineage>
        <taxon>Eukaryota</taxon>
        <taxon>Fungi</taxon>
        <taxon>Dikarya</taxon>
        <taxon>Ascomycota</taxon>
        <taxon>Pezizomycotina</taxon>
        <taxon>Eurotiomycetes</taxon>
        <taxon>Chaetothyriomycetidae</taxon>
        <taxon>Phaeomoniellales</taxon>
        <taxon>Phaeomoniellaceae</taxon>
        <taxon>Phaeomoniella</taxon>
    </lineage>
</organism>
<keyword evidence="2" id="KW-1185">Reference proteome</keyword>
<sequence>MNYNVGTADCLASASKDLASLRLMQMGNTAYFSRDDWENDIGLAQEAHIDAFALNIAYGDPDNAGSIANAFAAANSRGFKLFFSFDYAGNGSWPQADVLSLLNEYASNSAYWHRVDQPLVSTFEGPDSSDDWSDIKTQTNCFFIPSWSSLGAKMAMEKGVADGLFSWGAWPEGPNDMFTNTDASYEEFLNQKPYMMPVAPWFFTNMRGYRKNWLWRGDDLWFDRWNHVLFHQPEFVEIITWNDYGESHYIGPLHDTQYEVFSVGKSPYNYALNMPHDGWRLFLPYLIDTYKYNISSFDHEGLVSWYRPQPASACATGGTTGNTASQLQTVYPPSEIVQDKVFFSAMLASSAEVVVTIGDSSQTATWENVPDGGIGIYHGSVSFNGNVGSVTVTLSRSGTTIAEISGLSITTNCTKGIENWNAWVGSASASNTISSTSPPRSIDEQVCIGGTGPDNYADLCSFACKYGYCPSVCTCSAMGAQKKLPDVTGDNGCPADGLDATFLGLCKFSCNYGHCPSNVCTIYQSDHVCTAPDPVAPPTPVCVAGEGLDGCINTHYVGAGAILGGS</sequence>
<reference evidence="1 2" key="2">
    <citation type="submission" date="2015-05" db="EMBL/GenBank/DDBJ databases">
        <authorList>
            <person name="Morales-Cruz A."/>
            <person name="Amrine K.C."/>
            <person name="Cantu D."/>
        </authorList>
    </citation>
    <scope>NUCLEOTIDE SEQUENCE [LARGE SCALE GENOMIC DNA]</scope>
    <source>
        <strain evidence="1">UCRPC4</strain>
    </source>
</reference>
<dbReference type="Proteomes" id="UP000053317">
    <property type="component" value="Unassembled WGS sequence"/>
</dbReference>
<proteinExistence type="predicted"/>
<accession>A0A0G2G0S5</accession>
<reference evidence="1 2" key="1">
    <citation type="submission" date="2015-05" db="EMBL/GenBank/DDBJ databases">
        <title>Distinctive expansion of gene families associated with plant cell wall degradation and secondary metabolism in the genomes of grapevine trunk pathogens.</title>
        <authorList>
            <person name="Lawrence D.P."/>
            <person name="Travadon R."/>
            <person name="Rolshausen P.E."/>
            <person name="Baumgartner K."/>
        </authorList>
    </citation>
    <scope>NUCLEOTIDE SEQUENCE [LARGE SCALE GENOMIC DNA]</scope>
    <source>
        <strain evidence="1">UCRPC4</strain>
    </source>
</reference>